<sequence length="767" mass="83765">MWRNPFRSRRDEGDDWQDRWDKRYGGPAWDRNSALEDAPWTPLHDLDRADTGYGTRDDFRGSTGTPPDAPPPAAGWKRYLPRRLRNRGWLWWISRIVAALIALFIALVAYLAITAPLNKSLQPIAPPQITLLAADGTPIARNGAVVDAPVKVADLPDHVIEPFLAIEDRRFYSHWGVDPRGIARAAFTGTGGGSTITQQLAKFTFLSPERTLTRKAREALIAFWLEAWLTKDEILERYLSNAYFGDNMYGLRAASLHYFYRKPENLKPEQAAMLAGLLQAPSRLAPTTNPEGAAERMALVKGAMVDAGYITQAEADAMPVPRTDVRETNDIPTGTYFADWALPEARKLSEVGYSRQTLTTTLDATLQNAARRATENASLGGAQVALVAMRTNGEVVAMIGGKDYAKSAFNRATQARRQPGSTFKLFVYLAALRNGWSPDDRISNQPFTEGSYRPENHDGTYSESLTLREAFARSSNVAAVRLFNAVGSEAVIETAHDLGVTAPLPQGDPSMALGTSGMSLLELTAAYAGVAGNAFPVEPHAFPQAEPGWFDWVWDGRDLLGSRTRDAMQDLLSTAVNEGTGRAASLNVANYGKTGTTQDNRDALFVGYAGDLVVGVWVGNDDNSPLAGNSGGGAPARIWRDFMRAAIGASAAPSPATPTPRPNPSGPVQPLDVPEVQDIPLGDGTRLIIRDGEATIVSDVDGVPVEAGVRDGSFSLDVDEQELRRRAAERAREARDAARQRQQEERQRYEEYLDRQARQFEEAEPAG</sequence>
<feature type="transmembrane region" description="Helical" evidence="13">
    <location>
        <begin position="89"/>
        <end position="113"/>
    </location>
</feature>
<accession>A0A3N5CUC7</accession>
<name>A0A3N5CUC7_9SPHN</name>
<proteinExistence type="inferred from homology"/>
<comment type="similarity">
    <text evidence="2">In the C-terminal section; belongs to the transpeptidase family.</text>
</comment>
<dbReference type="Gene3D" id="3.40.710.10">
    <property type="entry name" value="DD-peptidase/beta-lactamase superfamily"/>
    <property type="match status" value="1"/>
</dbReference>
<comment type="similarity">
    <text evidence="3">In the N-terminal section; belongs to the glycosyltransferase 51 family.</text>
</comment>
<feature type="compositionally biased region" description="Pro residues" evidence="12">
    <location>
        <begin position="655"/>
        <end position="667"/>
    </location>
</feature>
<organism evidence="16 17">
    <name type="scientific">Aurantiacibacter spongiae</name>
    <dbReference type="NCBI Taxonomy" id="2488860"/>
    <lineage>
        <taxon>Bacteria</taxon>
        <taxon>Pseudomonadati</taxon>
        <taxon>Pseudomonadota</taxon>
        <taxon>Alphaproteobacteria</taxon>
        <taxon>Sphingomonadales</taxon>
        <taxon>Erythrobacteraceae</taxon>
        <taxon>Aurantiacibacter</taxon>
    </lineage>
</organism>
<evidence type="ECO:0000256" key="7">
    <source>
        <dbReference type="ARBA" id="ARBA00022679"/>
    </source>
</evidence>
<feature type="region of interest" description="Disordered" evidence="12">
    <location>
        <begin position="24"/>
        <end position="75"/>
    </location>
</feature>
<dbReference type="PANTHER" id="PTHR32282:SF33">
    <property type="entry name" value="PEPTIDOGLYCAN GLYCOSYLTRANSFERASE"/>
    <property type="match status" value="1"/>
</dbReference>
<dbReference type="GO" id="GO:0009252">
    <property type="term" value="P:peptidoglycan biosynthetic process"/>
    <property type="evidence" value="ECO:0007669"/>
    <property type="project" value="UniProtKB-UniPathway"/>
</dbReference>
<dbReference type="AlphaFoldDB" id="A0A3N5CUC7"/>
<dbReference type="OrthoDB" id="9766909at2"/>
<evidence type="ECO:0000256" key="1">
    <source>
        <dbReference type="ARBA" id="ARBA00004752"/>
    </source>
</evidence>
<dbReference type="EMBL" id="RPFZ01000001">
    <property type="protein sequence ID" value="RPF72843.1"/>
    <property type="molecule type" value="Genomic_DNA"/>
</dbReference>
<feature type="domain" description="Glycosyl transferase family 51" evidence="15">
    <location>
        <begin position="145"/>
        <end position="304"/>
    </location>
</feature>
<evidence type="ECO:0000256" key="5">
    <source>
        <dbReference type="ARBA" id="ARBA00022670"/>
    </source>
</evidence>
<feature type="region of interest" description="Disordered" evidence="12">
    <location>
        <begin position="727"/>
        <end position="749"/>
    </location>
</feature>
<dbReference type="Pfam" id="PF00905">
    <property type="entry name" value="Transpeptidase"/>
    <property type="match status" value="1"/>
</dbReference>
<evidence type="ECO:0000256" key="10">
    <source>
        <dbReference type="ARBA" id="ARBA00044770"/>
    </source>
</evidence>
<keyword evidence="5" id="KW-0645">Protease</keyword>
<feature type="domain" description="Penicillin-binding protein transpeptidase" evidence="14">
    <location>
        <begin position="385"/>
        <end position="643"/>
    </location>
</feature>
<dbReference type="InterPro" id="IPR023346">
    <property type="entry name" value="Lysozyme-like_dom_sf"/>
</dbReference>
<evidence type="ECO:0000313" key="16">
    <source>
        <dbReference type="EMBL" id="RPF72843.1"/>
    </source>
</evidence>
<protein>
    <recommendedName>
        <fullName evidence="10">peptidoglycan glycosyltransferase</fullName>
        <ecNumber evidence="10">2.4.99.28</ecNumber>
    </recommendedName>
</protein>
<evidence type="ECO:0000256" key="2">
    <source>
        <dbReference type="ARBA" id="ARBA00007090"/>
    </source>
</evidence>
<dbReference type="InterPro" id="IPR001264">
    <property type="entry name" value="Glyco_trans_51"/>
</dbReference>
<feature type="region of interest" description="Disordered" evidence="12">
    <location>
        <begin position="650"/>
        <end position="674"/>
    </location>
</feature>
<dbReference type="SUPFAM" id="SSF56601">
    <property type="entry name" value="beta-lactamase/transpeptidase-like"/>
    <property type="match status" value="1"/>
</dbReference>
<evidence type="ECO:0000256" key="11">
    <source>
        <dbReference type="ARBA" id="ARBA00049902"/>
    </source>
</evidence>
<evidence type="ECO:0000256" key="6">
    <source>
        <dbReference type="ARBA" id="ARBA00022676"/>
    </source>
</evidence>
<dbReference type="GO" id="GO:0030288">
    <property type="term" value="C:outer membrane-bounded periplasmic space"/>
    <property type="evidence" value="ECO:0007669"/>
    <property type="project" value="TreeGrafter"/>
</dbReference>
<dbReference type="UniPathway" id="UPA00219"/>
<keyword evidence="6" id="KW-0328">Glycosyltransferase</keyword>
<dbReference type="GO" id="GO:0008658">
    <property type="term" value="F:penicillin binding"/>
    <property type="evidence" value="ECO:0007669"/>
    <property type="project" value="InterPro"/>
</dbReference>
<evidence type="ECO:0000256" key="12">
    <source>
        <dbReference type="SAM" id="MobiDB-lite"/>
    </source>
</evidence>
<keyword evidence="17" id="KW-1185">Reference proteome</keyword>
<comment type="caution">
    <text evidence="16">The sequence shown here is derived from an EMBL/GenBank/DDBJ whole genome shotgun (WGS) entry which is preliminary data.</text>
</comment>
<dbReference type="InterPro" id="IPR036950">
    <property type="entry name" value="PBP_transglycosylase"/>
</dbReference>
<dbReference type="InterPro" id="IPR001460">
    <property type="entry name" value="PCN-bd_Tpept"/>
</dbReference>
<dbReference type="EC" id="2.4.99.28" evidence="10"/>
<dbReference type="Gene3D" id="1.10.3810.10">
    <property type="entry name" value="Biosynthetic peptidoglycan transglycosylase-like"/>
    <property type="match status" value="1"/>
</dbReference>
<reference evidence="16 17" key="1">
    <citation type="submission" date="2018-11" db="EMBL/GenBank/DDBJ databases">
        <title>Erythrobacter spongiae sp. nov., isolated from a marine sponge.</title>
        <authorList>
            <person name="Zhuang L."/>
            <person name="Luo L."/>
        </authorList>
    </citation>
    <scope>NUCLEOTIDE SEQUENCE [LARGE SCALE GENOMIC DNA]</scope>
    <source>
        <strain evidence="16 17">HN-E23</strain>
    </source>
</reference>
<keyword evidence="9" id="KW-0511">Multifunctional enzyme</keyword>
<keyword evidence="13" id="KW-1133">Transmembrane helix</keyword>
<evidence type="ECO:0000313" key="17">
    <source>
        <dbReference type="Proteomes" id="UP000275232"/>
    </source>
</evidence>
<dbReference type="GO" id="GO:0006508">
    <property type="term" value="P:proteolysis"/>
    <property type="evidence" value="ECO:0007669"/>
    <property type="project" value="UniProtKB-KW"/>
</dbReference>
<keyword evidence="4" id="KW-0121">Carboxypeptidase</keyword>
<dbReference type="RefSeq" id="WP_123883117.1">
    <property type="nucleotide sequence ID" value="NZ_RPFZ01000001.1"/>
</dbReference>
<comment type="catalytic activity">
    <reaction evidence="11">
        <text>[GlcNAc-(1-&gt;4)-Mur2Ac(oyl-L-Ala-gamma-D-Glu-L-Lys-D-Ala-D-Ala)](n)-di-trans,octa-cis-undecaprenyl diphosphate + beta-D-GlcNAc-(1-&gt;4)-Mur2Ac(oyl-L-Ala-gamma-D-Glu-L-Lys-D-Ala-D-Ala)-di-trans,octa-cis-undecaprenyl diphosphate = [GlcNAc-(1-&gt;4)-Mur2Ac(oyl-L-Ala-gamma-D-Glu-L-Lys-D-Ala-D-Ala)](n+1)-di-trans,octa-cis-undecaprenyl diphosphate + di-trans,octa-cis-undecaprenyl diphosphate + H(+)</text>
        <dbReference type="Rhea" id="RHEA:23708"/>
        <dbReference type="Rhea" id="RHEA-COMP:9602"/>
        <dbReference type="Rhea" id="RHEA-COMP:9603"/>
        <dbReference type="ChEBI" id="CHEBI:15378"/>
        <dbReference type="ChEBI" id="CHEBI:58405"/>
        <dbReference type="ChEBI" id="CHEBI:60033"/>
        <dbReference type="ChEBI" id="CHEBI:78435"/>
        <dbReference type="EC" id="2.4.99.28"/>
    </reaction>
</comment>
<dbReference type="InterPro" id="IPR012338">
    <property type="entry name" value="Beta-lactam/transpept-like"/>
</dbReference>
<dbReference type="Pfam" id="PF00912">
    <property type="entry name" value="Transgly"/>
    <property type="match status" value="1"/>
</dbReference>
<gene>
    <name evidence="16" type="ORF">EG799_12345</name>
</gene>
<evidence type="ECO:0000256" key="3">
    <source>
        <dbReference type="ARBA" id="ARBA00007739"/>
    </source>
</evidence>
<evidence type="ECO:0000256" key="9">
    <source>
        <dbReference type="ARBA" id="ARBA00023268"/>
    </source>
</evidence>
<evidence type="ECO:0000256" key="4">
    <source>
        <dbReference type="ARBA" id="ARBA00022645"/>
    </source>
</evidence>
<dbReference type="PANTHER" id="PTHR32282">
    <property type="entry name" value="BINDING PROTEIN TRANSPEPTIDASE, PUTATIVE-RELATED"/>
    <property type="match status" value="1"/>
</dbReference>
<keyword evidence="7" id="KW-0808">Transferase</keyword>
<dbReference type="SUPFAM" id="SSF53955">
    <property type="entry name" value="Lysozyme-like"/>
    <property type="match status" value="1"/>
</dbReference>
<evidence type="ECO:0000256" key="8">
    <source>
        <dbReference type="ARBA" id="ARBA00022801"/>
    </source>
</evidence>
<dbReference type="InterPro" id="IPR050396">
    <property type="entry name" value="Glycosyltr_51/Transpeptidase"/>
</dbReference>
<comment type="pathway">
    <text evidence="1">Cell wall biogenesis; peptidoglycan biosynthesis.</text>
</comment>
<evidence type="ECO:0000256" key="13">
    <source>
        <dbReference type="SAM" id="Phobius"/>
    </source>
</evidence>
<keyword evidence="13" id="KW-0812">Transmembrane</keyword>
<keyword evidence="13" id="KW-0472">Membrane</keyword>
<dbReference type="GO" id="GO:0004180">
    <property type="term" value="F:carboxypeptidase activity"/>
    <property type="evidence" value="ECO:0007669"/>
    <property type="project" value="UniProtKB-KW"/>
</dbReference>
<dbReference type="GO" id="GO:0008955">
    <property type="term" value="F:peptidoglycan glycosyltransferase activity"/>
    <property type="evidence" value="ECO:0007669"/>
    <property type="project" value="UniProtKB-EC"/>
</dbReference>
<evidence type="ECO:0000259" key="15">
    <source>
        <dbReference type="Pfam" id="PF00912"/>
    </source>
</evidence>
<keyword evidence="8" id="KW-0378">Hydrolase</keyword>
<feature type="compositionally biased region" description="Basic and acidic residues" evidence="12">
    <location>
        <begin position="44"/>
        <end position="60"/>
    </location>
</feature>
<dbReference type="Proteomes" id="UP000275232">
    <property type="component" value="Unassembled WGS sequence"/>
</dbReference>
<evidence type="ECO:0000259" key="14">
    <source>
        <dbReference type="Pfam" id="PF00905"/>
    </source>
</evidence>